<feature type="compositionally biased region" description="Polar residues" evidence="4">
    <location>
        <begin position="127"/>
        <end position="142"/>
    </location>
</feature>
<accession>A0A176WLF3</accession>
<name>A0A176WLF3_MARPO</name>
<feature type="region of interest" description="Disordered" evidence="4">
    <location>
        <begin position="127"/>
        <end position="149"/>
    </location>
</feature>
<gene>
    <name evidence="6" type="ORF">AXG93_3822s1170</name>
</gene>
<dbReference type="GO" id="GO:0004518">
    <property type="term" value="F:nuclease activity"/>
    <property type="evidence" value="ECO:0007669"/>
    <property type="project" value="InterPro"/>
</dbReference>
<dbReference type="Proteomes" id="UP000077202">
    <property type="component" value="Unassembled WGS sequence"/>
</dbReference>
<dbReference type="PROSITE" id="PS51658">
    <property type="entry name" value="BFN"/>
    <property type="match status" value="1"/>
</dbReference>
<evidence type="ECO:0000256" key="4">
    <source>
        <dbReference type="SAM" id="MobiDB-lite"/>
    </source>
</evidence>
<evidence type="ECO:0000313" key="7">
    <source>
        <dbReference type="Proteomes" id="UP000077202"/>
    </source>
</evidence>
<dbReference type="EMBL" id="LVLJ01000653">
    <property type="protein sequence ID" value="OAE33461.1"/>
    <property type="molecule type" value="Genomic_DNA"/>
</dbReference>
<comment type="function">
    <text evidence="2">Bifunctional nuclease with both RNase and DNase activities. Involved in basal defense response. Participates in abscisic acid-derived callose deposition following infection by a necrotrophic pathogen.</text>
</comment>
<reference evidence="6" key="1">
    <citation type="submission" date="2016-03" db="EMBL/GenBank/DDBJ databases">
        <title>Mechanisms controlling the formation of the plant cell surface in tip-growing cells are functionally conserved among land plants.</title>
        <authorList>
            <person name="Honkanen S."/>
            <person name="Jones V.A."/>
            <person name="Morieri G."/>
            <person name="Champion C."/>
            <person name="Hetherington A.J."/>
            <person name="Kelly S."/>
            <person name="Saint-Marcoux D."/>
            <person name="Proust H."/>
            <person name="Prescott H."/>
            <person name="Dolan L."/>
        </authorList>
    </citation>
    <scope>NUCLEOTIDE SEQUENCE [LARGE SCALE GENOMIC DNA]</scope>
    <source>
        <tissue evidence="6">Whole gametophyte</tissue>
    </source>
</reference>
<dbReference type="InterPro" id="IPR036104">
    <property type="entry name" value="BFN_sf"/>
</dbReference>
<feature type="coiled-coil region" evidence="3">
    <location>
        <begin position="364"/>
        <end position="394"/>
    </location>
</feature>
<comment type="similarity">
    <text evidence="1">Belongs to the bifunctional nuclease family.</text>
</comment>
<protein>
    <recommendedName>
        <fullName evidence="5">BFN domain-containing protein</fullName>
    </recommendedName>
</protein>
<keyword evidence="7" id="KW-1185">Reference proteome</keyword>
<sequence>MYTLDMAMSEDADAEDSRPSTFVTREALRKVPMGTAGNFCGKELSEGEARESAWNSFVQPGRGQKYQGQETRPGVEVAAAPASILMSQQTGGRVVALRSCKLGAGRRVPSVQQGGWLRWERTESRTSQCQSSMSFNNGSSAADSGFSENDEDYVDSTVVEAVEVKSGSEGFLIKMRDGRFVKCVHNNPEGGHLPDYAPQPAIVLKMEDGSDLLLPIIVLELPSTMLMEAVRNVQVARPTVYQVMKDMLELMGYEAKLVRVTRRVQEAYYARIYVTKVGDETQKMVSLDLRPSDAINLAIRCKIPIQVNRELAYGDGVRIVNDPARLPSRALRANVGIVLTELDRPESDSCAAAEEFVLVRSMMMAAIEERYSDAARLRDELSQLRTKKRRQQKQGTICVFENALGEWFQPLYFLVIPHDRRVFVGNKRGSLKSI</sequence>
<dbReference type="InterPro" id="IPR003729">
    <property type="entry name" value="Bi_nuclease_dom"/>
</dbReference>
<evidence type="ECO:0000256" key="2">
    <source>
        <dbReference type="ARBA" id="ARBA00025428"/>
    </source>
</evidence>
<evidence type="ECO:0000313" key="6">
    <source>
        <dbReference type="EMBL" id="OAE33461.1"/>
    </source>
</evidence>
<dbReference type="Pfam" id="PF02577">
    <property type="entry name" value="BFN_dom"/>
    <property type="match status" value="1"/>
</dbReference>
<feature type="domain" description="BFN" evidence="5">
    <location>
        <begin position="183"/>
        <end position="319"/>
    </location>
</feature>
<evidence type="ECO:0000256" key="3">
    <source>
        <dbReference type="SAM" id="Coils"/>
    </source>
</evidence>
<organism evidence="6 7">
    <name type="scientific">Marchantia polymorpha subsp. ruderalis</name>
    <dbReference type="NCBI Taxonomy" id="1480154"/>
    <lineage>
        <taxon>Eukaryota</taxon>
        <taxon>Viridiplantae</taxon>
        <taxon>Streptophyta</taxon>
        <taxon>Embryophyta</taxon>
        <taxon>Marchantiophyta</taxon>
        <taxon>Marchantiopsida</taxon>
        <taxon>Marchantiidae</taxon>
        <taxon>Marchantiales</taxon>
        <taxon>Marchantiaceae</taxon>
        <taxon>Marchantia</taxon>
    </lineage>
</organism>
<evidence type="ECO:0000256" key="1">
    <source>
        <dbReference type="ARBA" id="ARBA00009095"/>
    </source>
</evidence>
<dbReference type="GO" id="GO:0016567">
    <property type="term" value="P:protein ubiquitination"/>
    <property type="evidence" value="ECO:0007669"/>
    <property type="project" value="TreeGrafter"/>
</dbReference>
<dbReference type="AlphaFoldDB" id="A0A176WLF3"/>
<dbReference type="SUPFAM" id="SSF103256">
    <property type="entry name" value="Hypothetical protein TM0160"/>
    <property type="match status" value="1"/>
</dbReference>
<evidence type="ECO:0000259" key="5">
    <source>
        <dbReference type="PROSITE" id="PS51658"/>
    </source>
</evidence>
<dbReference type="GO" id="GO:0005634">
    <property type="term" value="C:nucleus"/>
    <property type="evidence" value="ECO:0007669"/>
    <property type="project" value="TreeGrafter"/>
</dbReference>
<proteinExistence type="inferred from homology"/>
<dbReference type="PANTHER" id="PTHR15160">
    <property type="entry name" value="VON HIPPEL-LINDAU PROTEIN"/>
    <property type="match status" value="1"/>
</dbReference>
<dbReference type="PANTHER" id="PTHR15160:SF3">
    <property type="entry name" value="BIFUNCTIONAL NUCLEASE 1"/>
    <property type="match status" value="1"/>
</dbReference>
<comment type="caution">
    <text evidence="6">The sequence shown here is derived from an EMBL/GenBank/DDBJ whole genome shotgun (WGS) entry which is preliminary data.</text>
</comment>
<feature type="region of interest" description="Disordered" evidence="4">
    <location>
        <begin position="1"/>
        <end position="20"/>
    </location>
</feature>
<dbReference type="GO" id="GO:0030891">
    <property type="term" value="C:VCB complex"/>
    <property type="evidence" value="ECO:0007669"/>
    <property type="project" value="TreeGrafter"/>
</dbReference>
<dbReference type="Gene3D" id="3.10.690.10">
    <property type="entry name" value="Bifunctional nuclease domain"/>
    <property type="match status" value="1"/>
</dbReference>
<keyword evidence="3" id="KW-0175">Coiled coil</keyword>